<dbReference type="SMART" id="SM00212">
    <property type="entry name" value="UBCc"/>
    <property type="match status" value="1"/>
</dbReference>
<dbReference type="SUPFAM" id="SSF54495">
    <property type="entry name" value="UBC-like"/>
    <property type="match status" value="1"/>
</dbReference>
<evidence type="ECO:0000256" key="3">
    <source>
        <dbReference type="ARBA" id="ARBA00022741"/>
    </source>
</evidence>
<dbReference type="InterPro" id="IPR000608">
    <property type="entry name" value="UBC"/>
</dbReference>
<evidence type="ECO:0000256" key="8">
    <source>
        <dbReference type="SAM" id="MobiDB-lite"/>
    </source>
</evidence>
<evidence type="ECO:0000256" key="6">
    <source>
        <dbReference type="PROSITE-ProRule" id="PRU10133"/>
    </source>
</evidence>
<dbReference type="GO" id="GO:0019788">
    <property type="term" value="F:NEDD8 transferase activity"/>
    <property type="evidence" value="ECO:0000318"/>
    <property type="project" value="GO_Central"/>
</dbReference>
<evidence type="ECO:0000313" key="11">
    <source>
        <dbReference type="Proteomes" id="UP000001357"/>
    </source>
</evidence>
<evidence type="ECO:0000259" key="9">
    <source>
        <dbReference type="PROSITE" id="PS50127"/>
    </source>
</evidence>
<evidence type="ECO:0000256" key="4">
    <source>
        <dbReference type="ARBA" id="ARBA00022786"/>
    </source>
</evidence>
<comment type="pathway">
    <text evidence="1">Protein modification; protein neddylation.</text>
</comment>
<dbReference type="KEGG" id="mbr:MONBRDRAFT_35275"/>
<reference evidence="10 11" key="1">
    <citation type="journal article" date="2008" name="Nature">
        <title>The genome of the choanoflagellate Monosiga brevicollis and the origin of metazoans.</title>
        <authorList>
            <consortium name="JGI Sequencing"/>
            <person name="King N."/>
            <person name="Westbrook M.J."/>
            <person name="Young S.L."/>
            <person name="Kuo A."/>
            <person name="Abedin M."/>
            <person name="Chapman J."/>
            <person name="Fairclough S."/>
            <person name="Hellsten U."/>
            <person name="Isogai Y."/>
            <person name="Letunic I."/>
            <person name="Marr M."/>
            <person name="Pincus D."/>
            <person name="Putnam N."/>
            <person name="Rokas A."/>
            <person name="Wright K.J."/>
            <person name="Zuzow R."/>
            <person name="Dirks W."/>
            <person name="Good M."/>
            <person name="Goodstein D."/>
            <person name="Lemons D."/>
            <person name="Li W."/>
            <person name="Lyons J.B."/>
            <person name="Morris A."/>
            <person name="Nichols S."/>
            <person name="Richter D.J."/>
            <person name="Salamov A."/>
            <person name="Bork P."/>
            <person name="Lim W.A."/>
            <person name="Manning G."/>
            <person name="Miller W.T."/>
            <person name="McGinnis W."/>
            <person name="Shapiro H."/>
            <person name="Tjian R."/>
            <person name="Grigoriev I.V."/>
            <person name="Rokhsar D."/>
        </authorList>
    </citation>
    <scope>NUCLEOTIDE SEQUENCE [LARGE SCALE GENOMIC DNA]</scope>
    <source>
        <strain evidence="11">MX1 / ATCC 50154</strain>
    </source>
</reference>
<proteinExistence type="inferred from homology"/>
<dbReference type="PROSITE" id="PS00183">
    <property type="entry name" value="UBC_1"/>
    <property type="match status" value="1"/>
</dbReference>
<dbReference type="GO" id="GO:0005829">
    <property type="term" value="C:cytosol"/>
    <property type="evidence" value="ECO:0000318"/>
    <property type="project" value="GO_Central"/>
</dbReference>
<dbReference type="GO" id="GO:0005634">
    <property type="term" value="C:nucleus"/>
    <property type="evidence" value="ECO:0000318"/>
    <property type="project" value="GO_Central"/>
</dbReference>
<dbReference type="Pfam" id="PF00179">
    <property type="entry name" value="UQ_con"/>
    <property type="match status" value="1"/>
</dbReference>
<dbReference type="Gene3D" id="3.10.110.10">
    <property type="entry name" value="Ubiquitin Conjugating Enzyme"/>
    <property type="match status" value="1"/>
</dbReference>
<protein>
    <recommendedName>
        <fullName evidence="9">UBC core domain-containing protein</fullName>
    </recommendedName>
</protein>
<dbReference type="eggNOG" id="KOG0420">
    <property type="taxonomic scope" value="Eukaryota"/>
</dbReference>
<dbReference type="InterPro" id="IPR016135">
    <property type="entry name" value="UBQ-conjugating_enzyme/RWD"/>
</dbReference>
<sequence length="182" mass="20802">MIKLFSLKQQKQEAEAAGQASGSRTSAAQLRATKDHNELQVPSSCKLEFDDPDDLMNFRLILRPTEGFYRGGRFQFTFNVGRNYPHEPPKVHCDTKIYHPNIDLEGAICLNILREDWKPVLNLQSVIYGLMFLFLEPNDSDPLNKDAAQVMHSDRSQFERNVRRAMQGGSIGGETFEYCMDK</sequence>
<dbReference type="GeneID" id="5894366"/>
<keyword evidence="5 7" id="KW-0067">ATP-binding</keyword>
<feature type="active site" description="Glycyl thioester intermediate" evidence="6">
    <location>
        <position position="109"/>
    </location>
</feature>
<organism evidence="10 11">
    <name type="scientific">Monosiga brevicollis</name>
    <name type="common">Choanoflagellate</name>
    <dbReference type="NCBI Taxonomy" id="81824"/>
    <lineage>
        <taxon>Eukaryota</taxon>
        <taxon>Choanoflagellata</taxon>
        <taxon>Craspedida</taxon>
        <taxon>Salpingoecidae</taxon>
        <taxon>Monosiga</taxon>
    </lineage>
</organism>
<keyword evidence="4 7" id="KW-0833">Ubl conjugation pathway</keyword>
<keyword evidence="2" id="KW-0808">Transferase</keyword>
<evidence type="ECO:0000256" key="2">
    <source>
        <dbReference type="ARBA" id="ARBA00022679"/>
    </source>
</evidence>
<dbReference type="Proteomes" id="UP000001357">
    <property type="component" value="Unassembled WGS sequence"/>
</dbReference>
<keyword evidence="3 7" id="KW-0547">Nucleotide-binding</keyword>
<keyword evidence="11" id="KW-1185">Reference proteome</keyword>
<dbReference type="GO" id="GO:0005524">
    <property type="term" value="F:ATP binding"/>
    <property type="evidence" value="ECO:0007669"/>
    <property type="project" value="UniProtKB-UniRule"/>
</dbReference>
<evidence type="ECO:0000256" key="1">
    <source>
        <dbReference type="ARBA" id="ARBA00005032"/>
    </source>
</evidence>
<dbReference type="GO" id="GO:0045116">
    <property type="term" value="P:protein neddylation"/>
    <property type="evidence" value="ECO:0000318"/>
    <property type="project" value="GO_Central"/>
</dbReference>
<gene>
    <name evidence="10" type="ORF">MONBRDRAFT_35275</name>
</gene>
<dbReference type="AlphaFoldDB" id="A9V8M4"/>
<dbReference type="FunFam" id="3.10.110.10:FF:000005">
    <property type="entry name" value="NEDD8-conjugating enzyme Ubc12"/>
    <property type="match status" value="1"/>
</dbReference>
<feature type="region of interest" description="Disordered" evidence="8">
    <location>
        <begin position="15"/>
        <end position="35"/>
    </location>
</feature>
<name>A9V8M4_MONBE</name>
<evidence type="ECO:0000313" key="10">
    <source>
        <dbReference type="EMBL" id="EDQ86109.1"/>
    </source>
</evidence>
<feature type="domain" description="UBC core" evidence="9">
    <location>
        <begin position="27"/>
        <end position="171"/>
    </location>
</feature>
<evidence type="ECO:0000256" key="7">
    <source>
        <dbReference type="RuleBase" id="RU362109"/>
    </source>
</evidence>
<evidence type="ECO:0000256" key="5">
    <source>
        <dbReference type="ARBA" id="ARBA00022840"/>
    </source>
</evidence>
<dbReference type="PANTHER" id="PTHR24068">
    <property type="entry name" value="UBIQUITIN-CONJUGATING ENZYME E2"/>
    <property type="match status" value="1"/>
</dbReference>
<dbReference type="EMBL" id="CH991568">
    <property type="protein sequence ID" value="EDQ86109.1"/>
    <property type="molecule type" value="Genomic_DNA"/>
</dbReference>
<dbReference type="InParanoid" id="A9V8M4"/>
<dbReference type="FunCoup" id="A9V8M4">
    <property type="interactions" value="1485"/>
</dbReference>
<comment type="similarity">
    <text evidence="7">Belongs to the ubiquitin-conjugating enzyme family.</text>
</comment>
<accession>A9V8M4</accession>
<dbReference type="InterPro" id="IPR023313">
    <property type="entry name" value="UBQ-conjugating_AS"/>
</dbReference>
<dbReference type="CDD" id="cd23794">
    <property type="entry name" value="UBCc_UBE2F_UBE2M"/>
    <property type="match status" value="1"/>
</dbReference>
<dbReference type="PROSITE" id="PS50127">
    <property type="entry name" value="UBC_2"/>
    <property type="match status" value="1"/>
</dbReference>
<dbReference type="OMA" id="YDNIVSP"/>
<dbReference type="RefSeq" id="XP_001749034.1">
    <property type="nucleotide sequence ID" value="XM_001748982.1"/>
</dbReference>
<dbReference type="STRING" id="81824.A9V8M4"/>